<dbReference type="PANTHER" id="PTHR15635">
    <property type="entry name" value="COILED-COIL DOMAIN CONTAINING PROTEIN 9"/>
    <property type="match status" value="1"/>
</dbReference>
<evidence type="ECO:0000313" key="4">
    <source>
        <dbReference type="EMBL" id="EDL79873.1"/>
    </source>
</evidence>
<feature type="non-terminal residue" evidence="4">
    <location>
        <position position="89"/>
    </location>
</feature>
<name>A6HPC2_RAT</name>
<proteinExistence type="predicted"/>
<feature type="region of interest" description="Disordered" evidence="3">
    <location>
        <begin position="1"/>
        <end position="22"/>
    </location>
</feature>
<organism evidence="4 5">
    <name type="scientific">Rattus norvegicus</name>
    <name type="common">Rat</name>
    <dbReference type="NCBI Taxonomy" id="10116"/>
    <lineage>
        <taxon>Eukaryota</taxon>
        <taxon>Metazoa</taxon>
        <taxon>Chordata</taxon>
        <taxon>Craniata</taxon>
        <taxon>Vertebrata</taxon>
        <taxon>Euteleostomi</taxon>
        <taxon>Mammalia</taxon>
        <taxon>Eutheria</taxon>
        <taxon>Euarchontoglires</taxon>
        <taxon>Glires</taxon>
        <taxon>Rodentia</taxon>
        <taxon>Myomorpha</taxon>
        <taxon>Muroidea</taxon>
        <taxon>Muridae</taxon>
        <taxon>Murinae</taxon>
        <taxon>Rattus</taxon>
    </lineage>
</organism>
<dbReference type="PANTHER" id="PTHR15635:SF10">
    <property type="entry name" value="COILED-COIL DOMAIN-CONTAINING PROTEIN 9B"/>
    <property type="match status" value="1"/>
</dbReference>
<dbReference type="InterPro" id="IPR029336">
    <property type="entry name" value="DUF4594"/>
</dbReference>
<keyword evidence="1" id="KW-0597">Phosphoprotein</keyword>
<dbReference type="AlphaFoldDB" id="A6HPC2"/>
<feature type="compositionally biased region" description="Basic and acidic residues" evidence="3">
    <location>
        <begin position="12"/>
        <end position="22"/>
    </location>
</feature>
<evidence type="ECO:0000256" key="3">
    <source>
        <dbReference type="SAM" id="MobiDB-lite"/>
    </source>
</evidence>
<reference evidence="5" key="1">
    <citation type="submission" date="2005-09" db="EMBL/GenBank/DDBJ databases">
        <authorList>
            <person name="Mural R.J."/>
            <person name="Li P.W."/>
            <person name="Adams M.D."/>
            <person name="Amanatides P.G."/>
            <person name="Baden-Tillson H."/>
            <person name="Barnstead M."/>
            <person name="Chin S.H."/>
            <person name="Dew I."/>
            <person name="Evans C.A."/>
            <person name="Ferriera S."/>
            <person name="Flanigan M."/>
            <person name="Fosler C."/>
            <person name="Glodek A."/>
            <person name="Gu Z."/>
            <person name="Holt R.A."/>
            <person name="Jennings D."/>
            <person name="Kraft C.L."/>
            <person name="Lu F."/>
            <person name="Nguyen T."/>
            <person name="Nusskern D.R."/>
            <person name="Pfannkoch C.M."/>
            <person name="Sitter C."/>
            <person name="Sutton G.G."/>
            <person name="Venter J.C."/>
            <person name="Wang Z."/>
            <person name="Woodage T."/>
            <person name="Zheng X.H."/>
            <person name="Zhong F."/>
        </authorList>
    </citation>
    <scope>NUCLEOTIDE SEQUENCE [LARGE SCALE GENOMIC DNA]</scope>
    <source>
        <strain>BN</strain>
        <strain evidence="5">Sprague-Dawley</strain>
    </source>
</reference>
<evidence type="ECO:0000313" key="5">
    <source>
        <dbReference type="Proteomes" id="UP000234681"/>
    </source>
</evidence>
<protein>
    <submittedName>
        <fullName evidence="4">Uncharacterized protein RGD1565536_predicted</fullName>
    </submittedName>
</protein>
<accession>A6HPC2</accession>
<dbReference type="EMBL" id="CH473949">
    <property type="protein sequence ID" value="EDL79873.1"/>
    <property type="molecule type" value="Genomic_DNA"/>
</dbReference>
<dbReference type="Proteomes" id="UP000234681">
    <property type="component" value="Chromosome 3"/>
</dbReference>
<gene>
    <name evidence="4" type="primary">RGD1565536_predicted</name>
    <name evidence="4" type="ORF">rCG_26912</name>
</gene>
<evidence type="ECO:0000256" key="1">
    <source>
        <dbReference type="ARBA" id="ARBA00022553"/>
    </source>
</evidence>
<evidence type="ECO:0000256" key="2">
    <source>
        <dbReference type="ARBA" id="ARBA00023054"/>
    </source>
</evidence>
<sequence>MRLAGPPNAEPTMRRHEEKDAELDRRIVALRKKNQALLRRYQEIEEDRRQAEQGGMAVTTPGFLQPDSLTVTISQVPGVSVTLETGRVE</sequence>
<keyword evidence="2" id="KW-0175">Coiled coil</keyword>